<dbReference type="Proteomes" id="UP000281553">
    <property type="component" value="Unassembled WGS sequence"/>
</dbReference>
<evidence type="ECO:0000256" key="1">
    <source>
        <dbReference type="SAM" id="MobiDB-lite"/>
    </source>
</evidence>
<evidence type="ECO:0000313" key="2">
    <source>
        <dbReference type="EMBL" id="VDN33945.1"/>
    </source>
</evidence>
<evidence type="ECO:0000313" key="3">
    <source>
        <dbReference type="Proteomes" id="UP000281553"/>
    </source>
</evidence>
<gene>
    <name evidence="2" type="ORF">DILT_LOCUS16377</name>
</gene>
<feature type="compositionally biased region" description="Polar residues" evidence="1">
    <location>
        <begin position="32"/>
        <end position="46"/>
    </location>
</feature>
<accession>A0A3P7MVZ9</accession>
<dbReference type="OrthoDB" id="20872at2759"/>
<dbReference type="EMBL" id="UYRU01084509">
    <property type="protein sequence ID" value="VDN33945.1"/>
    <property type="molecule type" value="Genomic_DNA"/>
</dbReference>
<organism evidence="2 3">
    <name type="scientific">Dibothriocephalus latus</name>
    <name type="common">Fish tapeworm</name>
    <name type="synonym">Diphyllobothrium latum</name>
    <dbReference type="NCBI Taxonomy" id="60516"/>
    <lineage>
        <taxon>Eukaryota</taxon>
        <taxon>Metazoa</taxon>
        <taxon>Spiralia</taxon>
        <taxon>Lophotrochozoa</taxon>
        <taxon>Platyhelminthes</taxon>
        <taxon>Cestoda</taxon>
        <taxon>Eucestoda</taxon>
        <taxon>Diphyllobothriidea</taxon>
        <taxon>Diphyllobothriidae</taxon>
        <taxon>Dibothriocephalus</taxon>
    </lineage>
</organism>
<feature type="non-terminal residue" evidence="2">
    <location>
        <position position="46"/>
    </location>
</feature>
<protein>
    <submittedName>
        <fullName evidence="2">Uncharacterized protein</fullName>
    </submittedName>
</protein>
<reference evidence="2 3" key="1">
    <citation type="submission" date="2018-11" db="EMBL/GenBank/DDBJ databases">
        <authorList>
            <consortium name="Pathogen Informatics"/>
        </authorList>
    </citation>
    <scope>NUCLEOTIDE SEQUENCE [LARGE SCALE GENOMIC DNA]</scope>
</reference>
<feature type="region of interest" description="Disordered" evidence="1">
    <location>
        <begin position="1"/>
        <end position="46"/>
    </location>
</feature>
<sequence length="46" mass="5097">MDLLLPKKVASTPRTGELERRAAREVADYERSSQPLNGSLHLTSSD</sequence>
<keyword evidence="3" id="KW-1185">Reference proteome</keyword>
<proteinExistence type="predicted"/>
<feature type="compositionally biased region" description="Basic and acidic residues" evidence="1">
    <location>
        <begin position="16"/>
        <end position="31"/>
    </location>
</feature>
<name>A0A3P7MVZ9_DIBLA</name>
<dbReference type="AlphaFoldDB" id="A0A3P7MVZ9"/>